<reference evidence="1" key="1">
    <citation type="submission" date="2023-07" db="EMBL/GenBank/DDBJ databases">
        <title>A chromosome-level genome assembly of Lolium multiflorum.</title>
        <authorList>
            <person name="Chen Y."/>
            <person name="Copetti D."/>
            <person name="Kolliker R."/>
            <person name="Studer B."/>
        </authorList>
    </citation>
    <scope>NUCLEOTIDE SEQUENCE</scope>
    <source>
        <strain evidence="1">02402/16</strain>
        <tissue evidence="1">Leaf</tissue>
    </source>
</reference>
<comment type="caution">
    <text evidence="1">The sequence shown here is derived from an EMBL/GenBank/DDBJ whole genome shotgun (WGS) entry which is preliminary data.</text>
</comment>
<dbReference type="EMBL" id="JAUUTY010000002">
    <property type="protein sequence ID" value="KAK1676986.1"/>
    <property type="molecule type" value="Genomic_DNA"/>
</dbReference>
<protein>
    <submittedName>
        <fullName evidence="1">Uncharacterized protein</fullName>
    </submittedName>
</protein>
<evidence type="ECO:0000313" key="2">
    <source>
        <dbReference type="Proteomes" id="UP001231189"/>
    </source>
</evidence>
<organism evidence="1 2">
    <name type="scientific">Lolium multiflorum</name>
    <name type="common">Italian ryegrass</name>
    <name type="synonym">Lolium perenne subsp. multiflorum</name>
    <dbReference type="NCBI Taxonomy" id="4521"/>
    <lineage>
        <taxon>Eukaryota</taxon>
        <taxon>Viridiplantae</taxon>
        <taxon>Streptophyta</taxon>
        <taxon>Embryophyta</taxon>
        <taxon>Tracheophyta</taxon>
        <taxon>Spermatophyta</taxon>
        <taxon>Magnoliopsida</taxon>
        <taxon>Liliopsida</taxon>
        <taxon>Poales</taxon>
        <taxon>Poaceae</taxon>
        <taxon>BOP clade</taxon>
        <taxon>Pooideae</taxon>
        <taxon>Poodae</taxon>
        <taxon>Poeae</taxon>
        <taxon>Poeae Chloroplast Group 2 (Poeae type)</taxon>
        <taxon>Loliodinae</taxon>
        <taxon>Loliinae</taxon>
        <taxon>Lolium</taxon>
    </lineage>
</organism>
<dbReference type="AlphaFoldDB" id="A0AAD8T6T8"/>
<evidence type="ECO:0000313" key="1">
    <source>
        <dbReference type="EMBL" id="KAK1676986.1"/>
    </source>
</evidence>
<dbReference type="Proteomes" id="UP001231189">
    <property type="component" value="Unassembled WGS sequence"/>
</dbReference>
<name>A0AAD8T6T8_LOLMU</name>
<gene>
    <name evidence="1" type="ORF">QYE76_037834</name>
</gene>
<sequence length="244" mass="26788">MAEGPPVTYEDLTEELKKKYDDVKAIFEADLIGSFQRTRSHGIRWKGFSPDGALDGIDLSAPSEERTRSLRQEINYMVAHSLHRHSENLVNTLERVALRVIREIMSTGTLTIGPALGAYRGRCPQSASVPFALAAPPSTLVQDTDFDQVQFICEALCFLKGANNESFLSCNEPIATVLSEDSFGVQGGLLLVKPLVFRLQYRLSTEEEAIDGVKSDWFGMVAVSELPGFKALSLICASSPIFSP</sequence>
<proteinExistence type="predicted"/>
<keyword evidence="2" id="KW-1185">Reference proteome</keyword>
<accession>A0AAD8T6T8</accession>